<name>A0A085A4Z7_9ENTR</name>
<organism evidence="2 3">
    <name type="scientific">Trabulsiella guamensis ATCC 49490</name>
    <dbReference type="NCBI Taxonomy" id="1005994"/>
    <lineage>
        <taxon>Bacteria</taxon>
        <taxon>Pseudomonadati</taxon>
        <taxon>Pseudomonadota</taxon>
        <taxon>Gammaproteobacteria</taxon>
        <taxon>Enterobacterales</taxon>
        <taxon>Enterobacteriaceae</taxon>
        <taxon>Trabulsiella</taxon>
    </lineage>
</organism>
<dbReference type="Pfam" id="PF02316">
    <property type="entry name" value="HTH_Tnp_Mu_1"/>
    <property type="match status" value="1"/>
</dbReference>
<dbReference type="Proteomes" id="UP000028630">
    <property type="component" value="Unassembled WGS sequence"/>
</dbReference>
<dbReference type="InterPro" id="IPR009061">
    <property type="entry name" value="DNA-bd_dom_put_sf"/>
</dbReference>
<protein>
    <submittedName>
        <fullName evidence="2">Bacteriophage Mu DNA-binding protein</fullName>
    </submittedName>
</protein>
<keyword evidence="3" id="KW-1185">Reference proteome</keyword>
<comment type="caution">
    <text evidence="2">The sequence shown here is derived from an EMBL/GenBank/DDBJ whole genome shotgun (WGS) entry which is preliminary data.</text>
</comment>
<reference evidence="3" key="1">
    <citation type="submission" date="2014-05" db="EMBL/GenBank/DDBJ databases">
        <title>ATOL: Assembling a taxonomically balanced genome-scale reconstruction of the evolutionary history of the Enterobacteriaceae.</title>
        <authorList>
            <person name="Plunkett G. III"/>
            <person name="Neeno-Eckwall E.C."/>
            <person name="Glasner J.D."/>
            <person name="Perna N.T."/>
        </authorList>
    </citation>
    <scope>NUCLEOTIDE SEQUENCE [LARGE SCALE GENOMIC DNA]</scope>
    <source>
        <strain evidence="3">ATCC 49490</strain>
    </source>
</reference>
<feature type="domain" description="HTH Mu-type" evidence="1">
    <location>
        <begin position="3"/>
        <end position="72"/>
    </location>
</feature>
<dbReference type="PROSITE" id="PS51702">
    <property type="entry name" value="HTH_MU"/>
    <property type="match status" value="1"/>
</dbReference>
<proteinExistence type="predicted"/>
<keyword evidence="2" id="KW-0238">DNA-binding</keyword>
<gene>
    <name evidence="2" type="ORF">GTGU_02876</name>
</gene>
<dbReference type="InterPro" id="IPR003314">
    <property type="entry name" value="Mu-type_HTH"/>
</dbReference>
<dbReference type="AlphaFoldDB" id="A0A085A4Z7"/>
<evidence type="ECO:0000313" key="3">
    <source>
        <dbReference type="Proteomes" id="UP000028630"/>
    </source>
</evidence>
<sequence>MSSDIWVTVKECSGLDSFPLDTSNIWRRLEKLSAGRSELRRKRAGTKAFEYHISVLPPEVRAELLASRGLIETSSGLITLPQEPSRIAADDLERQRLWS</sequence>
<dbReference type="SUPFAM" id="SSF46955">
    <property type="entry name" value="Putative DNA-binding domain"/>
    <property type="match status" value="1"/>
</dbReference>
<dbReference type="RefSeq" id="WP_038158229.1">
    <property type="nucleotide sequence ID" value="NZ_JMTB01000091.1"/>
</dbReference>
<dbReference type="InterPro" id="IPR036388">
    <property type="entry name" value="WH-like_DNA-bd_sf"/>
</dbReference>
<accession>A0A085A4Z7</accession>
<evidence type="ECO:0000259" key="1">
    <source>
        <dbReference type="PROSITE" id="PS51702"/>
    </source>
</evidence>
<dbReference type="EMBL" id="JMTB01000091">
    <property type="protein sequence ID" value="KFC05292.1"/>
    <property type="molecule type" value="Genomic_DNA"/>
</dbReference>
<dbReference type="GO" id="GO:0003677">
    <property type="term" value="F:DNA binding"/>
    <property type="evidence" value="ECO:0007669"/>
    <property type="project" value="UniProtKB-KW"/>
</dbReference>
<dbReference type="eggNOG" id="COG2801">
    <property type="taxonomic scope" value="Bacteria"/>
</dbReference>
<dbReference type="Gene3D" id="1.10.10.10">
    <property type="entry name" value="Winged helix-like DNA-binding domain superfamily/Winged helix DNA-binding domain"/>
    <property type="match status" value="1"/>
</dbReference>
<evidence type="ECO:0000313" key="2">
    <source>
        <dbReference type="EMBL" id="KFC05292.1"/>
    </source>
</evidence>
<feature type="non-terminal residue" evidence="2">
    <location>
        <position position="99"/>
    </location>
</feature>